<dbReference type="AlphaFoldDB" id="A0A7X2NSD9"/>
<dbReference type="GO" id="GO:0008897">
    <property type="term" value="F:holo-[acyl-carrier-protein] synthase activity"/>
    <property type="evidence" value="ECO:0007669"/>
    <property type="project" value="UniProtKB-UniRule"/>
</dbReference>
<dbReference type="InterPro" id="IPR002582">
    <property type="entry name" value="ACPS"/>
</dbReference>
<comment type="catalytic activity">
    <reaction evidence="8">
        <text>apo-[ACP] + CoA = holo-[ACP] + adenosine 3',5'-bisphosphate + H(+)</text>
        <dbReference type="Rhea" id="RHEA:12068"/>
        <dbReference type="Rhea" id="RHEA-COMP:9685"/>
        <dbReference type="Rhea" id="RHEA-COMP:9690"/>
        <dbReference type="ChEBI" id="CHEBI:15378"/>
        <dbReference type="ChEBI" id="CHEBI:29999"/>
        <dbReference type="ChEBI" id="CHEBI:57287"/>
        <dbReference type="ChEBI" id="CHEBI:58343"/>
        <dbReference type="ChEBI" id="CHEBI:64479"/>
        <dbReference type="EC" id="2.7.8.7"/>
    </reaction>
</comment>
<keyword evidence="5 8" id="KW-0460">Magnesium</keyword>
<evidence type="ECO:0000256" key="5">
    <source>
        <dbReference type="ARBA" id="ARBA00022842"/>
    </source>
</evidence>
<comment type="subcellular location">
    <subcellularLocation>
        <location evidence="8">Cytoplasm</location>
    </subcellularLocation>
</comment>
<dbReference type="GO" id="GO:0005737">
    <property type="term" value="C:cytoplasm"/>
    <property type="evidence" value="ECO:0007669"/>
    <property type="project" value="UniProtKB-SubCell"/>
</dbReference>
<dbReference type="Proteomes" id="UP000461880">
    <property type="component" value="Unassembled WGS sequence"/>
</dbReference>
<accession>A0A7X2NSD9</accession>
<dbReference type="Pfam" id="PF01648">
    <property type="entry name" value="ACPS"/>
    <property type="match status" value="1"/>
</dbReference>
<dbReference type="GO" id="GO:0006633">
    <property type="term" value="P:fatty acid biosynthetic process"/>
    <property type="evidence" value="ECO:0007669"/>
    <property type="project" value="UniProtKB-UniRule"/>
</dbReference>
<keyword evidence="8" id="KW-0963">Cytoplasm</keyword>
<dbReference type="EMBL" id="VUMN01000014">
    <property type="protein sequence ID" value="MSS58657.1"/>
    <property type="molecule type" value="Genomic_DNA"/>
</dbReference>
<keyword evidence="3 8" id="KW-0479">Metal-binding</keyword>
<name>A0A7X2NSD9_9FIRM</name>
<sequence>MLKGIGTDLVYIPRIQKILDQGGEADPFFLRTFTEHERMEASSRAKKAEFYASRFAVKEAVFKVLAPILKDQSPDLRKIESLHHEDGSPYVNTDGYLRPYLEQAGIRMILISVSADHEYASAIAAGESVH</sequence>
<dbReference type="NCBIfam" id="TIGR00556">
    <property type="entry name" value="pantethn_trn"/>
    <property type="match status" value="1"/>
</dbReference>
<evidence type="ECO:0000256" key="6">
    <source>
        <dbReference type="ARBA" id="ARBA00023098"/>
    </source>
</evidence>
<keyword evidence="1 8" id="KW-0444">Lipid biosynthesis</keyword>
<dbReference type="InterPro" id="IPR004568">
    <property type="entry name" value="Ppantetheine-prot_Trfase_dom"/>
</dbReference>
<evidence type="ECO:0000313" key="11">
    <source>
        <dbReference type="Proteomes" id="UP000461880"/>
    </source>
</evidence>
<keyword evidence="2 8" id="KW-0808">Transferase</keyword>
<keyword evidence="4 8" id="KW-0276">Fatty acid metabolism</keyword>
<gene>
    <name evidence="8" type="primary">acpS</name>
    <name evidence="10" type="ORF">FYJ51_07030</name>
</gene>
<keyword evidence="11" id="KW-1185">Reference proteome</keyword>
<evidence type="ECO:0000259" key="9">
    <source>
        <dbReference type="Pfam" id="PF01648"/>
    </source>
</evidence>
<dbReference type="SUPFAM" id="SSF56214">
    <property type="entry name" value="4'-phosphopantetheinyl transferase"/>
    <property type="match status" value="1"/>
</dbReference>
<feature type="binding site" evidence="8">
    <location>
        <position position="59"/>
    </location>
    <ligand>
        <name>Mg(2+)</name>
        <dbReference type="ChEBI" id="CHEBI:18420"/>
    </ligand>
</feature>
<comment type="similarity">
    <text evidence="8">Belongs to the P-Pant transferase superfamily. AcpS family.</text>
</comment>
<comment type="cofactor">
    <cofactor evidence="8">
        <name>Mg(2+)</name>
        <dbReference type="ChEBI" id="CHEBI:18420"/>
    </cofactor>
</comment>
<dbReference type="InterPro" id="IPR008278">
    <property type="entry name" value="4-PPantetheinyl_Trfase_dom"/>
</dbReference>
<keyword evidence="6 8" id="KW-0443">Lipid metabolism</keyword>
<dbReference type="Gene3D" id="3.90.470.20">
    <property type="entry name" value="4'-phosphopantetheinyl transferase domain"/>
    <property type="match status" value="1"/>
</dbReference>
<reference evidence="10 11" key="1">
    <citation type="submission" date="2019-08" db="EMBL/GenBank/DDBJ databases">
        <title>In-depth cultivation of the pig gut microbiome towards novel bacterial diversity and tailored functional studies.</title>
        <authorList>
            <person name="Wylensek D."/>
            <person name="Hitch T.C.A."/>
            <person name="Clavel T."/>
        </authorList>
    </citation>
    <scope>NUCLEOTIDE SEQUENCE [LARGE SCALE GENOMIC DNA]</scope>
    <source>
        <strain evidence="10 11">Oil+RF-744-GAM-WT-6</strain>
    </source>
</reference>
<dbReference type="HAMAP" id="MF_00101">
    <property type="entry name" value="AcpS"/>
    <property type="match status" value="1"/>
</dbReference>
<evidence type="ECO:0000256" key="1">
    <source>
        <dbReference type="ARBA" id="ARBA00022516"/>
    </source>
</evidence>
<evidence type="ECO:0000256" key="7">
    <source>
        <dbReference type="ARBA" id="ARBA00023160"/>
    </source>
</evidence>
<dbReference type="GO" id="GO:0000287">
    <property type="term" value="F:magnesium ion binding"/>
    <property type="evidence" value="ECO:0007669"/>
    <property type="project" value="UniProtKB-UniRule"/>
</dbReference>
<evidence type="ECO:0000256" key="3">
    <source>
        <dbReference type="ARBA" id="ARBA00022723"/>
    </source>
</evidence>
<comment type="caution">
    <text evidence="10">The sequence shown here is derived from an EMBL/GenBank/DDBJ whole genome shotgun (WGS) entry which is preliminary data.</text>
</comment>
<organism evidence="10 11">
    <name type="scientific">Stecheria intestinalis</name>
    <dbReference type="NCBI Taxonomy" id="2606630"/>
    <lineage>
        <taxon>Bacteria</taxon>
        <taxon>Bacillati</taxon>
        <taxon>Bacillota</taxon>
        <taxon>Erysipelotrichia</taxon>
        <taxon>Erysipelotrichales</taxon>
        <taxon>Erysipelotrichaceae</taxon>
        <taxon>Stecheria</taxon>
    </lineage>
</organism>
<dbReference type="InterPro" id="IPR037143">
    <property type="entry name" value="4-PPantetheinyl_Trfase_dom_sf"/>
</dbReference>
<evidence type="ECO:0000256" key="2">
    <source>
        <dbReference type="ARBA" id="ARBA00022679"/>
    </source>
</evidence>
<evidence type="ECO:0000256" key="8">
    <source>
        <dbReference type="HAMAP-Rule" id="MF_00101"/>
    </source>
</evidence>
<evidence type="ECO:0000256" key="4">
    <source>
        <dbReference type="ARBA" id="ARBA00022832"/>
    </source>
</evidence>
<dbReference type="RefSeq" id="WP_154504498.1">
    <property type="nucleotide sequence ID" value="NZ_VUMN01000014.1"/>
</dbReference>
<comment type="function">
    <text evidence="8">Transfers the 4'-phosphopantetheine moiety from coenzyme A to a Ser of acyl-carrier-protein.</text>
</comment>
<protein>
    <recommendedName>
        <fullName evidence="8">Holo-[acyl-carrier-protein] synthase</fullName>
        <shortName evidence="8">Holo-ACP synthase</shortName>
        <ecNumber evidence="8">2.7.8.7</ecNumber>
    </recommendedName>
    <alternativeName>
        <fullName evidence="8">4'-phosphopantetheinyl transferase AcpS</fullName>
    </alternativeName>
</protein>
<feature type="domain" description="4'-phosphopantetheinyl transferase" evidence="9">
    <location>
        <begin position="4"/>
        <end position="94"/>
    </location>
</feature>
<evidence type="ECO:0000313" key="10">
    <source>
        <dbReference type="EMBL" id="MSS58657.1"/>
    </source>
</evidence>
<dbReference type="EC" id="2.7.8.7" evidence="8"/>
<feature type="binding site" evidence="8">
    <location>
        <position position="8"/>
    </location>
    <ligand>
        <name>Mg(2+)</name>
        <dbReference type="ChEBI" id="CHEBI:18420"/>
    </ligand>
</feature>
<proteinExistence type="inferred from homology"/>
<keyword evidence="7 8" id="KW-0275">Fatty acid biosynthesis</keyword>